<name>A0A1J1IG11_9DIPT</name>
<reference evidence="1 2" key="1">
    <citation type="submission" date="2015-04" db="EMBL/GenBank/DDBJ databases">
        <authorList>
            <person name="Syromyatnikov M.Y."/>
            <person name="Popov V.N."/>
        </authorList>
    </citation>
    <scope>NUCLEOTIDE SEQUENCE [LARGE SCALE GENOMIC DNA]</scope>
</reference>
<dbReference type="AlphaFoldDB" id="A0A1J1IG11"/>
<accession>A0A1J1IG11</accession>
<organism evidence="1 2">
    <name type="scientific">Clunio marinus</name>
    <dbReference type="NCBI Taxonomy" id="568069"/>
    <lineage>
        <taxon>Eukaryota</taxon>
        <taxon>Metazoa</taxon>
        <taxon>Ecdysozoa</taxon>
        <taxon>Arthropoda</taxon>
        <taxon>Hexapoda</taxon>
        <taxon>Insecta</taxon>
        <taxon>Pterygota</taxon>
        <taxon>Neoptera</taxon>
        <taxon>Endopterygota</taxon>
        <taxon>Diptera</taxon>
        <taxon>Nematocera</taxon>
        <taxon>Chironomoidea</taxon>
        <taxon>Chironomidae</taxon>
        <taxon>Clunio</taxon>
    </lineage>
</organism>
<dbReference type="EMBL" id="CVRI01000047">
    <property type="protein sequence ID" value="CRK98468.1"/>
    <property type="molecule type" value="Genomic_DNA"/>
</dbReference>
<proteinExistence type="predicted"/>
<gene>
    <name evidence="1" type="ORF">CLUMA_CG011825</name>
</gene>
<protein>
    <submittedName>
        <fullName evidence="1">CLUMA_CG011825, isoform A</fullName>
    </submittedName>
</protein>
<dbReference type="Proteomes" id="UP000183832">
    <property type="component" value="Unassembled WGS sequence"/>
</dbReference>
<evidence type="ECO:0000313" key="1">
    <source>
        <dbReference type="EMBL" id="CRK98468.1"/>
    </source>
</evidence>
<sequence length="97" mass="11103">MSKNSTILSAYEKVVVIIVNGKLNLIVKKCVLITFEIDDYFLFRILRMVHVADVTGVSDVVHVPDGKSIYGNEVSHFSYFRVSPVILMNNMRDFYDN</sequence>
<evidence type="ECO:0000313" key="2">
    <source>
        <dbReference type="Proteomes" id="UP000183832"/>
    </source>
</evidence>
<keyword evidence="2" id="KW-1185">Reference proteome</keyword>